<evidence type="ECO:0000313" key="3">
    <source>
        <dbReference type="EMBL" id="CAD2161859.1"/>
    </source>
</evidence>
<protein>
    <submittedName>
        <fullName evidence="3">Uncharacterized protein</fullName>
    </submittedName>
</protein>
<feature type="region of interest" description="Disordered" evidence="2">
    <location>
        <begin position="1"/>
        <end position="145"/>
    </location>
</feature>
<feature type="compositionally biased region" description="Polar residues" evidence="2">
    <location>
        <begin position="15"/>
        <end position="24"/>
    </location>
</feature>
<name>A0A6V7UMY0_MELEN</name>
<sequence length="325" mass="36790">MDDDFDLPDEGGNASGSSFVNDLFSNRPKRQTGGIDDILASSSRQRPRVTFQDEQPPPNPEPPAQPVSSSLLDSLFSGGSSGEQRRGARAGGATPSSSAQLSSAPIRGPSPLRPQTGSQRAEQPTLNRPTPTIQHQESQQQISVSAAIQAELDQLKREVSSLRYEHSEDQQTIAELRRKLETEQSEHKRSSERIREETKIELQELTRRNEREKEEARREADRSAQMLNSIREQQGHFDSMATRLEGLNFGLVQVRDLVANVNESNNKMAKEWHEQQLEHWKRLDEERERLENSIRTMEKEMDQMRESYQKAGLLPSELSPALSVR</sequence>
<feature type="compositionally biased region" description="Low complexity" evidence="2">
    <location>
        <begin position="136"/>
        <end position="145"/>
    </location>
</feature>
<evidence type="ECO:0000256" key="2">
    <source>
        <dbReference type="SAM" id="MobiDB-lite"/>
    </source>
</evidence>
<feature type="region of interest" description="Disordered" evidence="2">
    <location>
        <begin position="178"/>
        <end position="197"/>
    </location>
</feature>
<proteinExistence type="predicted"/>
<feature type="compositionally biased region" description="Low complexity" evidence="2">
    <location>
        <begin position="66"/>
        <end position="78"/>
    </location>
</feature>
<feature type="coiled-coil region" evidence="1">
    <location>
        <begin position="280"/>
        <end position="307"/>
    </location>
</feature>
<feature type="compositionally biased region" description="Basic and acidic residues" evidence="2">
    <location>
        <begin position="205"/>
        <end position="222"/>
    </location>
</feature>
<evidence type="ECO:0000313" key="4">
    <source>
        <dbReference type="Proteomes" id="UP000580250"/>
    </source>
</evidence>
<gene>
    <name evidence="3" type="ORF">MENT_LOCUS15081</name>
</gene>
<comment type="caution">
    <text evidence="3">The sequence shown here is derived from an EMBL/GenBank/DDBJ whole genome shotgun (WGS) entry which is preliminary data.</text>
</comment>
<dbReference type="AlphaFoldDB" id="A0A6V7UMY0"/>
<feature type="compositionally biased region" description="Pro residues" evidence="2">
    <location>
        <begin position="55"/>
        <end position="65"/>
    </location>
</feature>
<accession>A0A6V7UMY0</accession>
<dbReference type="Proteomes" id="UP000580250">
    <property type="component" value="Unassembled WGS sequence"/>
</dbReference>
<dbReference type="EMBL" id="CAJEWN010000088">
    <property type="protein sequence ID" value="CAD2161859.1"/>
    <property type="molecule type" value="Genomic_DNA"/>
</dbReference>
<feature type="compositionally biased region" description="Polar residues" evidence="2">
    <location>
        <begin position="113"/>
        <end position="135"/>
    </location>
</feature>
<evidence type="ECO:0000256" key="1">
    <source>
        <dbReference type="SAM" id="Coils"/>
    </source>
</evidence>
<reference evidence="3 4" key="1">
    <citation type="submission" date="2020-08" db="EMBL/GenBank/DDBJ databases">
        <authorList>
            <person name="Koutsovoulos G."/>
            <person name="Danchin GJ E."/>
        </authorList>
    </citation>
    <scope>NUCLEOTIDE SEQUENCE [LARGE SCALE GENOMIC DNA]</scope>
</reference>
<organism evidence="3 4">
    <name type="scientific">Meloidogyne enterolobii</name>
    <name type="common">Root-knot nematode worm</name>
    <name type="synonym">Meloidogyne mayaguensis</name>
    <dbReference type="NCBI Taxonomy" id="390850"/>
    <lineage>
        <taxon>Eukaryota</taxon>
        <taxon>Metazoa</taxon>
        <taxon>Ecdysozoa</taxon>
        <taxon>Nematoda</taxon>
        <taxon>Chromadorea</taxon>
        <taxon>Rhabditida</taxon>
        <taxon>Tylenchina</taxon>
        <taxon>Tylenchomorpha</taxon>
        <taxon>Tylenchoidea</taxon>
        <taxon>Meloidogynidae</taxon>
        <taxon>Meloidogyninae</taxon>
        <taxon>Meloidogyne</taxon>
    </lineage>
</organism>
<dbReference type="OrthoDB" id="8195456at2759"/>
<feature type="region of interest" description="Disordered" evidence="2">
    <location>
        <begin position="205"/>
        <end position="224"/>
    </location>
</feature>
<keyword evidence="1" id="KW-0175">Coiled coil</keyword>